<name>A0ABN1JRC7_9CLOT</name>
<keyword evidence="10" id="KW-0472">Membrane</keyword>
<evidence type="ECO:0000313" key="12">
    <source>
        <dbReference type="EMBL" id="GAA0745011.1"/>
    </source>
</evidence>
<dbReference type="Gene3D" id="3.40.190.10">
    <property type="entry name" value="Periplasmic binding protein-like II"/>
    <property type="match status" value="2"/>
</dbReference>
<evidence type="ECO:0000256" key="2">
    <source>
        <dbReference type="ARBA" id="ARBA00004193"/>
    </source>
</evidence>
<dbReference type="InterPro" id="IPR050811">
    <property type="entry name" value="Phosphate_ABC_transporter"/>
</dbReference>
<evidence type="ECO:0000256" key="7">
    <source>
        <dbReference type="ARBA" id="ARBA00022729"/>
    </source>
</evidence>
<sequence length="286" mass="30540">MKKKLAIVLSLALSVGIVFAGCSKKSDTSKDASKDNGKIVCIGSSTLAPVISKAGDSLKDKTIKVSVSSGGSGAGVKAAIEKTANFGLVSREVSGEEKGKMKNYKEIKLGFDALTVSVNPKNEILKDKESLTKEEIQKIFSGEAKYWSDVDSKLPKEKIVLVVRDAGGGAAKVFKKAVMGDKKVSKDAIQAPSMGALTQKIIDNKNAIGYASVGLVKQNEGKLIPMAVDGIKPTRENILNKKYKISRPLLVVKDGDLNDKEKTFVDFLKSDKGLKIVDDSGFISNK</sequence>
<evidence type="ECO:0000259" key="11">
    <source>
        <dbReference type="Pfam" id="PF12849"/>
    </source>
</evidence>
<evidence type="ECO:0000256" key="4">
    <source>
        <dbReference type="ARBA" id="ARBA00011529"/>
    </source>
</evidence>
<comment type="subcellular location">
    <subcellularLocation>
        <location evidence="2 10">Cell membrane</location>
        <topology evidence="2 10">Lipid-anchor</topology>
    </subcellularLocation>
</comment>
<gene>
    <name evidence="12" type="ORF">GCM10008906_30780</name>
</gene>
<keyword evidence="6 10" id="KW-0592">Phosphate transport</keyword>
<keyword evidence="10" id="KW-1003">Cell membrane</keyword>
<dbReference type="SUPFAM" id="SSF53850">
    <property type="entry name" value="Periplasmic binding protein-like II"/>
    <property type="match status" value="1"/>
</dbReference>
<evidence type="ECO:0000313" key="13">
    <source>
        <dbReference type="Proteomes" id="UP001501510"/>
    </source>
</evidence>
<keyword evidence="7 10" id="KW-0732">Signal</keyword>
<reference evidence="12 13" key="1">
    <citation type="journal article" date="2019" name="Int. J. Syst. Evol. Microbiol.">
        <title>The Global Catalogue of Microorganisms (GCM) 10K type strain sequencing project: providing services to taxonomists for standard genome sequencing and annotation.</title>
        <authorList>
            <consortium name="The Broad Institute Genomics Platform"/>
            <consortium name="The Broad Institute Genome Sequencing Center for Infectious Disease"/>
            <person name="Wu L."/>
            <person name="Ma J."/>
        </authorList>
    </citation>
    <scope>NUCLEOTIDE SEQUENCE [LARGE SCALE GENOMIC DNA]</scope>
    <source>
        <strain evidence="12 13">JCM 1407</strain>
    </source>
</reference>
<dbReference type="InterPro" id="IPR024370">
    <property type="entry name" value="PBP_domain"/>
</dbReference>
<evidence type="ECO:0000256" key="1">
    <source>
        <dbReference type="ARBA" id="ARBA00002841"/>
    </source>
</evidence>
<keyword evidence="9 10" id="KW-0449">Lipoprotein</keyword>
<comment type="similarity">
    <text evidence="3 10">Belongs to the PstS family.</text>
</comment>
<protein>
    <recommendedName>
        <fullName evidence="10">Phosphate-binding protein</fullName>
    </recommendedName>
</protein>
<evidence type="ECO:0000256" key="9">
    <source>
        <dbReference type="ARBA" id="ARBA00023288"/>
    </source>
</evidence>
<dbReference type="CDD" id="cd13653">
    <property type="entry name" value="PBP2_phosphate_like_1"/>
    <property type="match status" value="1"/>
</dbReference>
<feature type="signal peptide" evidence="10">
    <location>
        <begin position="1"/>
        <end position="20"/>
    </location>
</feature>
<dbReference type="Pfam" id="PF12849">
    <property type="entry name" value="PBP_like_2"/>
    <property type="match status" value="1"/>
</dbReference>
<dbReference type="InterPro" id="IPR011862">
    <property type="entry name" value="Phos-bd"/>
</dbReference>
<dbReference type="PANTHER" id="PTHR30570">
    <property type="entry name" value="PERIPLASMIC PHOSPHATE BINDING COMPONENT OF PHOSPHATE ABC TRANSPORTER"/>
    <property type="match status" value="1"/>
</dbReference>
<feature type="chain" id="PRO_5044949412" description="Phosphate-binding protein" evidence="10">
    <location>
        <begin position="21"/>
        <end position="286"/>
    </location>
</feature>
<dbReference type="RefSeq" id="WP_343762929.1">
    <property type="nucleotide sequence ID" value="NZ_BAAACG010000013.1"/>
</dbReference>
<dbReference type="NCBIfam" id="TIGR02136">
    <property type="entry name" value="ptsS_2"/>
    <property type="match status" value="1"/>
</dbReference>
<evidence type="ECO:0000256" key="10">
    <source>
        <dbReference type="RuleBase" id="RU367119"/>
    </source>
</evidence>
<feature type="domain" description="PBP" evidence="11">
    <location>
        <begin position="34"/>
        <end position="271"/>
    </location>
</feature>
<dbReference type="PROSITE" id="PS51257">
    <property type="entry name" value="PROKAR_LIPOPROTEIN"/>
    <property type="match status" value="1"/>
</dbReference>
<evidence type="ECO:0000256" key="6">
    <source>
        <dbReference type="ARBA" id="ARBA00022592"/>
    </source>
</evidence>
<keyword evidence="13" id="KW-1185">Reference proteome</keyword>
<proteinExistence type="inferred from homology"/>
<accession>A0ABN1JRC7</accession>
<comment type="caution">
    <text evidence="12">The sequence shown here is derived from an EMBL/GenBank/DDBJ whole genome shotgun (WGS) entry which is preliminary data.</text>
</comment>
<keyword evidence="8 10" id="KW-0564">Palmitate</keyword>
<dbReference type="PANTHER" id="PTHR30570:SF1">
    <property type="entry name" value="PHOSPHATE-BINDING PROTEIN PSTS"/>
    <property type="match status" value="1"/>
</dbReference>
<keyword evidence="5 10" id="KW-0813">Transport</keyword>
<comment type="subunit">
    <text evidence="4 10">The complex is composed of two ATP-binding proteins (PstB), two transmembrane proteins (PstC and PstA) and a solute-binding protein (PstS).</text>
</comment>
<evidence type="ECO:0000256" key="3">
    <source>
        <dbReference type="ARBA" id="ARBA00008725"/>
    </source>
</evidence>
<evidence type="ECO:0000256" key="5">
    <source>
        <dbReference type="ARBA" id="ARBA00022448"/>
    </source>
</evidence>
<organism evidence="12 13">
    <name type="scientific">Clostridium oceanicum</name>
    <dbReference type="NCBI Taxonomy" id="1543"/>
    <lineage>
        <taxon>Bacteria</taxon>
        <taxon>Bacillati</taxon>
        <taxon>Bacillota</taxon>
        <taxon>Clostridia</taxon>
        <taxon>Eubacteriales</taxon>
        <taxon>Clostridiaceae</taxon>
        <taxon>Clostridium</taxon>
    </lineage>
</organism>
<evidence type="ECO:0000256" key="8">
    <source>
        <dbReference type="ARBA" id="ARBA00023139"/>
    </source>
</evidence>
<dbReference type="Proteomes" id="UP001501510">
    <property type="component" value="Unassembled WGS sequence"/>
</dbReference>
<comment type="function">
    <text evidence="10">Involved in the system for phosphate transport across the cytoplasmic membrane.</text>
</comment>
<dbReference type="EMBL" id="BAAACG010000013">
    <property type="protein sequence ID" value="GAA0745011.1"/>
    <property type="molecule type" value="Genomic_DNA"/>
</dbReference>
<comment type="function">
    <text evidence="1">Part of the ABC transporter complex PstSACB involved in phosphate import.</text>
</comment>